<protein>
    <submittedName>
        <fullName evidence="3">Uncharacterized protein</fullName>
    </submittedName>
</protein>
<feature type="region of interest" description="Disordered" evidence="1">
    <location>
        <begin position="22"/>
        <end position="102"/>
    </location>
</feature>
<dbReference type="OrthoDB" id="1261911at2"/>
<keyword evidence="2" id="KW-0732">Signal</keyword>
<name>A0A1U7PYI2_9FLAO</name>
<evidence type="ECO:0000256" key="1">
    <source>
        <dbReference type="SAM" id="MobiDB-lite"/>
    </source>
</evidence>
<evidence type="ECO:0000313" key="4">
    <source>
        <dbReference type="Proteomes" id="UP000187261"/>
    </source>
</evidence>
<accession>A0A1U7PYI2</accession>
<evidence type="ECO:0000313" key="3">
    <source>
        <dbReference type="EMBL" id="SIT96891.1"/>
    </source>
</evidence>
<dbReference type="RefSeq" id="WP_076783089.1">
    <property type="nucleotide sequence ID" value="NZ_FTPU01000014.1"/>
</dbReference>
<dbReference type="Proteomes" id="UP000187261">
    <property type="component" value="Unassembled WGS sequence"/>
</dbReference>
<feature type="compositionally biased region" description="Basic and acidic residues" evidence="1">
    <location>
        <begin position="25"/>
        <end position="47"/>
    </location>
</feature>
<keyword evidence="4" id="KW-1185">Reference proteome</keyword>
<dbReference type="EMBL" id="FTPU01000014">
    <property type="protein sequence ID" value="SIT96891.1"/>
    <property type="molecule type" value="Genomic_DNA"/>
</dbReference>
<proteinExistence type="predicted"/>
<reference evidence="4" key="1">
    <citation type="submission" date="2016-10" db="EMBL/GenBank/DDBJ databases">
        <authorList>
            <person name="Varghese N."/>
            <person name="Submissions S."/>
        </authorList>
    </citation>
    <scope>NUCLEOTIDE SEQUENCE [LARGE SCALE GENOMIC DNA]</scope>
    <source>
        <strain evidence="4">DSM 19482</strain>
    </source>
</reference>
<feature type="compositionally biased region" description="Basic and acidic residues" evidence="1">
    <location>
        <begin position="71"/>
        <end position="83"/>
    </location>
</feature>
<sequence>MKKLMIVGAFLMLGTLMMNAQTTTRQDKRDNLRSKAEKNLKSGDFKMDTSSQSTEFRRKADTATFNQKQKLQREARKDSEQSKDGLNNEAVKPTQPAPGQLE</sequence>
<evidence type="ECO:0000256" key="2">
    <source>
        <dbReference type="SAM" id="SignalP"/>
    </source>
</evidence>
<gene>
    <name evidence="3" type="ORF">SAMN05660493_01588</name>
</gene>
<feature type="signal peptide" evidence="2">
    <location>
        <begin position="1"/>
        <end position="20"/>
    </location>
</feature>
<organism evidence="3 4">
    <name type="scientific">Epilithonimonas bovis DSM 19482</name>
    <dbReference type="NCBI Taxonomy" id="1121284"/>
    <lineage>
        <taxon>Bacteria</taxon>
        <taxon>Pseudomonadati</taxon>
        <taxon>Bacteroidota</taxon>
        <taxon>Flavobacteriia</taxon>
        <taxon>Flavobacteriales</taxon>
        <taxon>Weeksellaceae</taxon>
        <taxon>Chryseobacterium group</taxon>
        <taxon>Epilithonimonas</taxon>
    </lineage>
</organism>
<dbReference type="AlphaFoldDB" id="A0A1U7PYI2"/>
<feature type="chain" id="PRO_5012707902" evidence="2">
    <location>
        <begin position="21"/>
        <end position="102"/>
    </location>
</feature>
<dbReference type="STRING" id="1121284.SAMN05660493_01588"/>